<accession>A0ABP9PRF5</accession>
<evidence type="ECO:0000259" key="6">
    <source>
        <dbReference type="PROSITE" id="PS50977"/>
    </source>
</evidence>
<evidence type="ECO:0000313" key="8">
    <source>
        <dbReference type="Proteomes" id="UP001428817"/>
    </source>
</evidence>
<dbReference type="InterPro" id="IPR050109">
    <property type="entry name" value="HTH-type_TetR-like_transc_reg"/>
</dbReference>
<dbReference type="EMBL" id="BAABJP010000004">
    <property type="protein sequence ID" value="GAA5149711.1"/>
    <property type="molecule type" value="Genomic_DNA"/>
</dbReference>
<feature type="domain" description="HTH tetR-type" evidence="6">
    <location>
        <begin position="19"/>
        <end position="79"/>
    </location>
</feature>
<feature type="region of interest" description="Disordered" evidence="5">
    <location>
        <begin position="1"/>
        <end position="20"/>
    </location>
</feature>
<keyword evidence="2 4" id="KW-0238">DNA-binding</keyword>
<keyword evidence="3" id="KW-0804">Transcription</keyword>
<keyword evidence="8" id="KW-1185">Reference proteome</keyword>
<dbReference type="Pfam" id="PF00440">
    <property type="entry name" value="TetR_N"/>
    <property type="match status" value="1"/>
</dbReference>
<dbReference type="Gene3D" id="1.10.10.60">
    <property type="entry name" value="Homeodomain-like"/>
    <property type="match status" value="1"/>
</dbReference>
<dbReference type="InterPro" id="IPR036271">
    <property type="entry name" value="Tet_transcr_reg_TetR-rel_C_sf"/>
</dbReference>
<dbReference type="PRINTS" id="PR00455">
    <property type="entry name" value="HTHTETR"/>
</dbReference>
<evidence type="ECO:0000256" key="4">
    <source>
        <dbReference type="PROSITE-ProRule" id="PRU00335"/>
    </source>
</evidence>
<keyword evidence="1" id="KW-0805">Transcription regulation</keyword>
<sequence>MNADAAPSPRPRRGRRRDESKDVAALEAALKLLATEGLAGFSMDRVAAAAGISKVTMYTRWPSKTELIGAALNHLQVDHVPAPTGNVRDDLVAHLEAMRVQYEESGGMGIVGNCLADEPSSGELLAIVRRSTLLPRRAHFAQVLHAGIGRGELSPDLDVERATSMLVGQLYADHLAGLEVCPGWAEAVVDGALAGLAPRA</sequence>
<gene>
    <name evidence="7" type="ORF">GCM10023321_14020</name>
</gene>
<feature type="DNA-binding region" description="H-T-H motif" evidence="4">
    <location>
        <begin position="42"/>
        <end position="61"/>
    </location>
</feature>
<organism evidence="7 8">
    <name type="scientific">Pseudonocardia eucalypti</name>
    <dbReference type="NCBI Taxonomy" id="648755"/>
    <lineage>
        <taxon>Bacteria</taxon>
        <taxon>Bacillati</taxon>
        <taxon>Actinomycetota</taxon>
        <taxon>Actinomycetes</taxon>
        <taxon>Pseudonocardiales</taxon>
        <taxon>Pseudonocardiaceae</taxon>
        <taxon>Pseudonocardia</taxon>
    </lineage>
</organism>
<dbReference type="RefSeq" id="WP_185062939.1">
    <property type="nucleotide sequence ID" value="NZ_BAABJP010000004.1"/>
</dbReference>
<dbReference type="InterPro" id="IPR001647">
    <property type="entry name" value="HTH_TetR"/>
</dbReference>
<proteinExistence type="predicted"/>
<dbReference type="SUPFAM" id="SSF46689">
    <property type="entry name" value="Homeodomain-like"/>
    <property type="match status" value="1"/>
</dbReference>
<dbReference type="Gene3D" id="1.10.357.10">
    <property type="entry name" value="Tetracycline Repressor, domain 2"/>
    <property type="match status" value="1"/>
</dbReference>
<dbReference type="PANTHER" id="PTHR30055:SF148">
    <property type="entry name" value="TETR-FAMILY TRANSCRIPTIONAL REGULATOR"/>
    <property type="match status" value="1"/>
</dbReference>
<dbReference type="InterPro" id="IPR011075">
    <property type="entry name" value="TetR_C"/>
</dbReference>
<comment type="caution">
    <text evidence="7">The sequence shown here is derived from an EMBL/GenBank/DDBJ whole genome shotgun (WGS) entry which is preliminary data.</text>
</comment>
<evidence type="ECO:0000256" key="2">
    <source>
        <dbReference type="ARBA" id="ARBA00023125"/>
    </source>
</evidence>
<evidence type="ECO:0000256" key="5">
    <source>
        <dbReference type="SAM" id="MobiDB-lite"/>
    </source>
</evidence>
<dbReference type="InterPro" id="IPR009057">
    <property type="entry name" value="Homeodomain-like_sf"/>
</dbReference>
<protein>
    <submittedName>
        <fullName evidence="7">TetR/AcrR family transcriptional regulator</fullName>
    </submittedName>
</protein>
<evidence type="ECO:0000256" key="3">
    <source>
        <dbReference type="ARBA" id="ARBA00023163"/>
    </source>
</evidence>
<evidence type="ECO:0000313" key="7">
    <source>
        <dbReference type="EMBL" id="GAA5149711.1"/>
    </source>
</evidence>
<dbReference type="PANTHER" id="PTHR30055">
    <property type="entry name" value="HTH-TYPE TRANSCRIPTIONAL REGULATOR RUTR"/>
    <property type="match status" value="1"/>
</dbReference>
<dbReference type="SUPFAM" id="SSF48498">
    <property type="entry name" value="Tetracyclin repressor-like, C-terminal domain"/>
    <property type="match status" value="1"/>
</dbReference>
<evidence type="ECO:0000256" key="1">
    <source>
        <dbReference type="ARBA" id="ARBA00023015"/>
    </source>
</evidence>
<dbReference type="Pfam" id="PF16859">
    <property type="entry name" value="TetR_C_11"/>
    <property type="match status" value="1"/>
</dbReference>
<name>A0ABP9PRF5_9PSEU</name>
<dbReference type="Proteomes" id="UP001428817">
    <property type="component" value="Unassembled WGS sequence"/>
</dbReference>
<reference evidence="8" key="1">
    <citation type="journal article" date="2019" name="Int. J. Syst. Evol. Microbiol.">
        <title>The Global Catalogue of Microorganisms (GCM) 10K type strain sequencing project: providing services to taxonomists for standard genome sequencing and annotation.</title>
        <authorList>
            <consortium name="The Broad Institute Genomics Platform"/>
            <consortium name="The Broad Institute Genome Sequencing Center for Infectious Disease"/>
            <person name="Wu L."/>
            <person name="Ma J."/>
        </authorList>
    </citation>
    <scope>NUCLEOTIDE SEQUENCE [LARGE SCALE GENOMIC DNA]</scope>
    <source>
        <strain evidence="8">JCM 18303</strain>
    </source>
</reference>
<dbReference type="PROSITE" id="PS50977">
    <property type="entry name" value="HTH_TETR_2"/>
    <property type="match status" value="1"/>
</dbReference>